<dbReference type="Gene3D" id="3.30.50.10">
    <property type="entry name" value="Erythroid Transcription Factor GATA-1, subunit A"/>
    <property type="match status" value="1"/>
</dbReference>
<evidence type="ECO:0000256" key="1">
    <source>
        <dbReference type="SAM" id="MobiDB-lite"/>
    </source>
</evidence>
<name>G7IPG2_MEDTR</name>
<protein>
    <submittedName>
        <fullName evidence="2">GATA type zinc finger transcription factor family protein</fullName>
    </submittedName>
</protein>
<dbReference type="EnsemblPlants" id="AES63272">
    <property type="protein sequence ID" value="AES63272"/>
    <property type="gene ID" value="MTR_2g006900"/>
</dbReference>
<reference evidence="2 4" key="2">
    <citation type="journal article" date="2014" name="BMC Genomics">
        <title>An improved genome release (version Mt4.0) for the model legume Medicago truncatula.</title>
        <authorList>
            <person name="Tang H."/>
            <person name="Krishnakumar V."/>
            <person name="Bidwell S."/>
            <person name="Rosen B."/>
            <person name="Chan A."/>
            <person name="Zhou S."/>
            <person name="Gentzbittel L."/>
            <person name="Childs K.L."/>
            <person name="Yandell M."/>
            <person name="Gundlach H."/>
            <person name="Mayer K.F."/>
            <person name="Schwartz D.C."/>
            <person name="Town C.D."/>
        </authorList>
    </citation>
    <scope>GENOME REANNOTATION</scope>
    <source>
        <strain evidence="3 4">cv. Jemalong A17</strain>
    </source>
</reference>
<sequence length="104" mass="11703">MYCTDSFHVRADQEMPLGVGRRRYIRRGRARPSDPTTFCTNFHCKTRNTPMWRSGPMGPKETHYLLIIVSVFYKKHMVRRDVPAASGSVPPPGTMGGDPSSSTC</sequence>
<evidence type="ECO:0000313" key="4">
    <source>
        <dbReference type="Proteomes" id="UP000002051"/>
    </source>
</evidence>
<dbReference type="GO" id="GO:0000976">
    <property type="term" value="F:transcription cis-regulatory region binding"/>
    <property type="evidence" value="ECO:0000318"/>
    <property type="project" value="GO_Central"/>
</dbReference>
<dbReference type="GO" id="GO:0030154">
    <property type="term" value="P:cell differentiation"/>
    <property type="evidence" value="ECO:0000318"/>
    <property type="project" value="GO_Central"/>
</dbReference>
<accession>G7IPG2</accession>
<dbReference type="HOGENOM" id="CLU_2254088_0_0_1"/>
<proteinExistence type="predicted"/>
<organism evidence="2 4">
    <name type="scientific">Medicago truncatula</name>
    <name type="common">Barrel medic</name>
    <name type="synonym">Medicago tribuloides</name>
    <dbReference type="NCBI Taxonomy" id="3880"/>
    <lineage>
        <taxon>Eukaryota</taxon>
        <taxon>Viridiplantae</taxon>
        <taxon>Streptophyta</taxon>
        <taxon>Embryophyta</taxon>
        <taxon>Tracheophyta</taxon>
        <taxon>Spermatophyta</taxon>
        <taxon>Magnoliopsida</taxon>
        <taxon>eudicotyledons</taxon>
        <taxon>Gunneridae</taxon>
        <taxon>Pentapetalae</taxon>
        <taxon>rosids</taxon>
        <taxon>fabids</taxon>
        <taxon>Fabales</taxon>
        <taxon>Fabaceae</taxon>
        <taxon>Papilionoideae</taxon>
        <taxon>50 kb inversion clade</taxon>
        <taxon>NPAAA clade</taxon>
        <taxon>Hologalegina</taxon>
        <taxon>IRL clade</taxon>
        <taxon>Trifolieae</taxon>
        <taxon>Medicago</taxon>
    </lineage>
</organism>
<dbReference type="Proteomes" id="UP000002051">
    <property type="component" value="Chromosome 2"/>
</dbReference>
<feature type="region of interest" description="Disordered" evidence="1">
    <location>
        <begin position="83"/>
        <end position="104"/>
    </location>
</feature>
<evidence type="ECO:0000313" key="2">
    <source>
        <dbReference type="EMBL" id="AES63272.2"/>
    </source>
</evidence>
<keyword evidence="4" id="KW-1185">Reference proteome</keyword>
<dbReference type="AlphaFoldDB" id="G7IPG2"/>
<accession>A0A0C3UVY3</accession>
<reference evidence="2 4" key="1">
    <citation type="journal article" date="2011" name="Nature">
        <title>The Medicago genome provides insight into the evolution of rhizobial symbioses.</title>
        <authorList>
            <person name="Young N.D."/>
            <person name="Debelle F."/>
            <person name="Oldroyd G.E."/>
            <person name="Geurts R."/>
            <person name="Cannon S.B."/>
            <person name="Udvardi M.K."/>
            <person name="Benedito V.A."/>
            <person name="Mayer K.F."/>
            <person name="Gouzy J."/>
            <person name="Schoof H."/>
            <person name="Van de Peer Y."/>
            <person name="Proost S."/>
            <person name="Cook D.R."/>
            <person name="Meyers B.C."/>
            <person name="Spannagl M."/>
            <person name="Cheung F."/>
            <person name="De Mita S."/>
            <person name="Krishnakumar V."/>
            <person name="Gundlach H."/>
            <person name="Zhou S."/>
            <person name="Mudge J."/>
            <person name="Bharti A.K."/>
            <person name="Murray J.D."/>
            <person name="Naoumkina M.A."/>
            <person name="Rosen B."/>
            <person name="Silverstein K.A."/>
            <person name="Tang H."/>
            <person name="Rombauts S."/>
            <person name="Zhao P.X."/>
            <person name="Zhou P."/>
            <person name="Barbe V."/>
            <person name="Bardou P."/>
            <person name="Bechner M."/>
            <person name="Bellec A."/>
            <person name="Berger A."/>
            <person name="Berges H."/>
            <person name="Bidwell S."/>
            <person name="Bisseling T."/>
            <person name="Choisne N."/>
            <person name="Couloux A."/>
            <person name="Denny R."/>
            <person name="Deshpande S."/>
            <person name="Dai X."/>
            <person name="Doyle J.J."/>
            <person name="Dudez A.M."/>
            <person name="Farmer A.D."/>
            <person name="Fouteau S."/>
            <person name="Franken C."/>
            <person name="Gibelin C."/>
            <person name="Gish J."/>
            <person name="Goldstein S."/>
            <person name="Gonzalez A.J."/>
            <person name="Green P.J."/>
            <person name="Hallab A."/>
            <person name="Hartog M."/>
            <person name="Hua A."/>
            <person name="Humphray S.J."/>
            <person name="Jeong D.H."/>
            <person name="Jing Y."/>
            <person name="Jocker A."/>
            <person name="Kenton S.M."/>
            <person name="Kim D.J."/>
            <person name="Klee K."/>
            <person name="Lai H."/>
            <person name="Lang C."/>
            <person name="Lin S."/>
            <person name="Macmil S.L."/>
            <person name="Magdelenat G."/>
            <person name="Matthews L."/>
            <person name="McCorrison J."/>
            <person name="Monaghan E.L."/>
            <person name="Mun J.H."/>
            <person name="Najar F.Z."/>
            <person name="Nicholson C."/>
            <person name="Noirot C."/>
            <person name="O'Bleness M."/>
            <person name="Paule C.R."/>
            <person name="Poulain J."/>
            <person name="Prion F."/>
            <person name="Qin B."/>
            <person name="Qu C."/>
            <person name="Retzel E.F."/>
            <person name="Riddle C."/>
            <person name="Sallet E."/>
            <person name="Samain S."/>
            <person name="Samson N."/>
            <person name="Sanders I."/>
            <person name="Saurat O."/>
            <person name="Scarpelli C."/>
            <person name="Schiex T."/>
            <person name="Segurens B."/>
            <person name="Severin A.J."/>
            <person name="Sherrier D.J."/>
            <person name="Shi R."/>
            <person name="Sims S."/>
            <person name="Singer S.R."/>
            <person name="Sinharoy S."/>
            <person name="Sterck L."/>
            <person name="Viollet A."/>
            <person name="Wang B.B."/>
            <person name="Wang K."/>
            <person name="Wang M."/>
            <person name="Wang X."/>
            <person name="Warfsmann J."/>
            <person name="Weissenbach J."/>
            <person name="White D.D."/>
            <person name="White J.D."/>
            <person name="Wiley G.B."/>
            <person name="Wincker P."/>
            <person name="Xing Y."/>
            <person name="Yang L."/>
            <person name="Yao Z."/>
            <person name="Ying F."/>
            <person name="Zhai J."/>
            <person name="Zhou L."/>
            <person name="Zuber A."/>
            <person name="Denarie J."/>
            <person name="Dixon R.A."/>
            <person name="May G.D."/>
            <person name="Schwartz D.C."/>
            <person name="Rogers J."/>
            <person name="Quetier F."/>
            <person name="Town C.D."/>
            <person name="Roe B.A."/>
        </authorList>
    </citation>
    <scope>NUCLEOTIDE SEQUENCE [LARGE SCALE GENOMIC DNA]</scope>
    <source>
        <strain evidence="2">A17</strain>
        <strain evidence="3 4">cv. Jemalong A17</strain>
    </source>
</reference>
<dbReference type="InterPro" id="IPR013088">
    <property type="entry name" value="Znf_NHR/GATA"/>
</dbReference>
<reference evidence="3" key="3">
    <citation type="submission" date="2015-04" db="UniProtKB">
        <authorList>
            <consortium name="EnsemblPlants"/>
        </authorList>
    </citation>
    <scope>IDENTIFICATION</scope>
    <source>
        <strain evidence="3">cv. Jemalong A17</strain>
    </source>
</reference>
<dbReference type="GO" id="GO:0006357">
    <property type="term" value="P:regulation of transcription by RNA polymerase II"/>
    <property type="evidence" value="ECO:0000318"/>
    <property type="project" value="GO_Central"/>
</dbReference>
<dbReference type="PaxDb" id="3880-AES63272"/>
<dbReference type="EMBL" id="CM001218">
    <property type="protein sequence ID" value="AES63272.2"/>
    <property type="molecule type" value="Genomic_DNA"/>
</dbReference>
<dbReference type="GO" id="GO:0005634">
    <property type="term" value="C:nucleus"/>
    <property type="evidence" value="ECO:0000318"/>
    <property type="project" value="GO_Central"/>
</dbReference>
<evidence type="ECO:0000313" key="3">
    <source>
        <dbReference type="EnsemblPlants" id="AES63272"/>
    </source>
</evidence>
<gene>
    <name evidence="2" type="ordered locus">MTR_2g006900</name>
</gene>
<dbReference type="GO" id="GO:0008270">
    <property type="term" value="F:zinc ion binding"/>
    <property type="evidence" value="ECO:0007669"/>
    <property type="project" value="InterPro"/>
</dbReference>